<feature type="region of interest" description="Disordered" evidence="1">
    <location>
        <begin position="321"/>
        <end position="420"/>
    </location>
</feature>
<gene>
    <name evidence="2" type="ORF">UBRO_03777</name>
</gene>
<evidence type="ECO:0000313" key="2">
    <source>
        <dbReference type="EMBL" id="SAM62726.1"/>
    </source>
</evidence>
<protein>
    <submittedName>
        <fullName evidence="2">Uncharacterized protein</fullName>
    </submittedName>
</protein>
<evidence type="ECO:0000313" key="3">
    <source>
        <dbReference type="Proteomes" id="UP000179920"/>
    </source>
</evidence>
<dbReference type="OrthoDB" id="3354040at2759"/>
<accession>A0A1K0FVQ6</accession>
<dbReference type="AlphaFoldDB" id="A0A1K0FVQ6"/>
<feature type="compositionally biased region" description="Low complexity" evidence="1">
    <location>
        <begin position="26"/>
        <end position="52"/>
    </location>
</feature>
<proteinExistence type="predicted"/>
<organism evidence="2 3">
    <name type="scientific">Ustilago bromivora</name>
    <dbReference type="NCBI Taxonomy" id="307758"/>
    <lineage>
        <taxon>Eukaryota</taxon>
        <taxon>Fungi</taxon>
        <taxon>Dikarya</taxon>
        <taxon>Basidiomycota</taxon>
        <taxon>Ustilaginomycotina</taxon>
        <taxon>Ustilaginomycetes</taxon>
        <taxon>Ustilaginales</taxon>
        <taxon>Ustilaginaceae</taxon>
        <taxon>Ustilago</taxon>
    </lineage>
</organism>
<dbReference type="Proteomes" id="UP000179920">
    <property type="component" value="Chromosome I"/>
</dbReference>
<feature type="compositionally biased region" description="Low complexity" evidence="1">
    <location>
        <begin position="365"/>
        <end position="379"/>
    </location>
</feature>
<dbReference type="EMBL" id="LT558117">
    <property type="protein sequence ID" value="SAM62726.1"/>
    <property type="molecule type" value="Genomic_DNA"/>
</dbReference>
<name>A0A1K0FVQ6_9BASI</name>
<evidence type="ECO:0000256" key="1">
    <source>
        <dbReference type="SAM" id="MobiDB-lite"/>
    </source>
</evidence>
<sequence length="539" mass="57954">MLTNPPPPATASRSSSYYTSHDHPPLSHCHSSSSTSSSDSSSFSSSSPSSASEVEYKTTHHRRKGTALVIFQPTLVNFVPTSDIQTAVSITADRIVIDTILPPTATLRSRYPLSCTSQIQHQGLQADQGSEDGFDERLLQEHKEQLYRTLQEKLTENYDPSGRIKEEIFETLTGVTRFPDPVGTNKSGKAAGKVGCPCICCEVGCNAPVQSLDSTSQVLGGLGSTTKVIEPTTATVEGQQLHSFLDMTETSTKKKRIGFLTLPRWFGRSRTRADLSSALQPELRATVLPAPAPALPEKVTQQIVPPVSEAKVTKSRSFVDIVRRKRDKHQAAAPAPTNTGMDWNGFGKGKARQSLDENSPRLPTRSSSQASLASNLQRSTSYTSPAPGASAGRFSLDSSTEPHLRADTPRSMPTPPPRQSSKLYAIVSRKPVPPLNPYGSAALPRSTTSGAYLIGQIVEEEEEEAEGLGGVSRSRRQSALMSSYNPFVDDANLEMDAVESGGKGWGFRSLGAGGGRYSLDQMRLYGDDGRRGSAVGVAI</sequence>
<feature type="compositionally biased region" description="Low complexity" evidence="1">
    <location>
        <begin position="10"/>
        <end position="19"/>
    </location>
</feature>
<reference evidence="3" key="1">
    <citation type="submission" date="2016-04" db="EMBL/GenBank/DDBJ databases">
        <authorList>
            <person name="Guldener U."/>
            <person name="Guldener U."/>
        </authorList>
    </citation>
    <scope>NUCLEOTIDE SEQUENCE [LARGE SCALE GENOMIC DNA]</scope>
    <source>
        <strain evidence="3">UB2112</strain>
    </source>
</reference>
<feature type="region of interest" description="Disordered" evidence="1">
    <location>
        <begin position="1"/>
        <end position="59"/>
    </location>
</feature>